<dbReference type="STRING" id="3983.A0A2C9W2A3"/>
<feature type="transmembrane region" description="Helical" evidence="9">
    <location>
        <begin position="529"/>
        <end position="551"/>
    </location>
</feature>
<dbReference type="PROSITE" id="PS50297">
    <property type="entry name" value="ANK_REP_REGION"/>
    <property type="match status" value="1"/>
</dbReference>
<dbReference type="Gene3D" id="1.25.40.20">
    <property type="entry name" value="Ankyrin repeat-containing domain"/>
    <property type="match status" value="2"/>
</dbReference>
<evidence type="ECO:0000256" key="2">
    <source>
        <dbReference type="ARBA" id="ARBA00022692"/>
    </source>
</evidence>
<dbReference type="Gramene" id="Manes.04G132001.1.v8.1">
    <property type="protein sequence ID" value="Manes.04G132001.1.v8.1.CDS"/>
    <property type="gene ID" value="Manes.04G132001.v8.1"/>
</dbReference>
<dbReference type="PANTHER" id="PTHR24186">
    <property type="entry name" value="PROTEIN PHOSPHATASE 1 REGULATORY SUBUNIT"/>
    <property type="match status" value="1"/>
</dbReference>
<accession>A0A2C9W2A3</accession>
<dbReference type="GO" id="GO:0005886">
    <property type="term" value="C:plasma membrane"/>
    <property type="evidence" value="ECO:0000318"/>
    <property type="project" value="GO_Central"/>
</dbReference>
<evidence type="ECO:0000256" key="9">
    <source>
        <dbReference type="SAM" id="Phobius"/>
    </source>
</evidence>
<dbReference type="Gramene" id="Manes.04G132001.2.v8.1">
    <property type="protein sequence ID" value="Manes.04G132001.2.v8.1.CDS"/>
    <property type="gene ID" value="Manes.04G132001.v8.1"/>
</dbReference>
<reference evidence="12" key="1">
    <citation type="journal article" date="2016" name="Nat. Biotechnol.">
        <title>Sequencing wild and cultivated cassava and related species reveals extensive interspecific hybridization and genetic diversity.</title>
        <authorList>
            <person name="Bredeson J.V."/>
            <person name="Lyons J.B."/>
            <person name="Prochnik S.E."/>
            <person name="Wu G.A."/>
            <person name="Ha C.M."/>
            <person name="Edsinger-Gonzales E."/>
            <person name="Grimwood J."/>
            <person name="Schmutz J."/>
            <person name="Rabbi I.Y."/>
            <person name="Egesi C."/>
            <person name="Nauluvula P."/>
            <person name="Lebot V."/>
            <person name="Ndunguru J."/>
            <person name="Mkamilo G."/>
            <person name="Bart R.S."/>
            <person name="Setter T.L."/>
            <person name="Gleadow R.M."/>
            <person name="Kulakow P."/>
            <person name="Ferguson M.E."/>
            <person name="Rounsley S."/>
            <person name="Rokhsar D.S."/>
        </authorList>
    </citation>
    <scope>NUCLEOTIDE SEQUENCE [LARGE SCALE GENOMIC DNA]</scope>
    <source>
        <strain evidence="12">cv. AM560-2</strain>
    </source>
</reference>
<dbReference type="Gramene" id="Manes.04G132001.4.v8.1">
    <property type="protein sequence ID" value="Manes.04G132001.4.v8.1.CDS"/>
    <property type="gene ID" value="Manes.04G132001.v8.1"/>
</dbReference>
<keyword evidence="5 7" id="KW-0040">ANK repeat</keyword>
<evidence type="ECO:0000259" key="10">
    <source>
        <dbReference type="Pfam" id="PF13962"/>
    </source>
</evidence>
<evidence type="ECO:0000313" key="12">
    <source>
        <dbReference type="Proteomes" id="UP000091857"/>
    </source>
</evidence>
<evidence type="ECO:0000256" key="1">
    <source>
        <dbReference type="ARBA" id="ARBA00004141"/>
    </source>
</evidence>
<evidence type="ECO:0000313" key="11">
    <source>
        <dbReference type="EMBL" id="OAY53052.1"/>
    </source>
</evidence>
<dbReference type="OMA" id="YAMHIEA"/>
<dbReference type="InterPro" id="IPR036770">
    <property type="entry name" value="Ankyrin_rpt-contain_sf"/>
</dbReference>
<keyword evidence="2 9" id="KW-0812">Transmembrane</keyword>
<dbReference type="AlphaFoldDB" id="A0A2C9W2A3"/>
<keyword evidence="6 9" id="KW-0472">Membrane</keyword>
<dbReference type="Pfam" id="PF13962">
    <property type="entry name" value="PGG"/>
    <property type="match status" value="1"/>
</dbReference>
<dbReference type="InterPro" id="IPR002110">
    <property type="entry name" value="Ankyrin_rpt"/>
</dbReference>
<comment type="subcellular location">
    <subcellularLocation>
        <location evidence="1">Membrane</location>
        <topology evidence="1">Multi-pass membrane protein</topology>
    </subcellularLocation>
</comment>
<dbReference type="InterPro" id="IPR026961">
    <property type="entry name" value="PGG_dom"/>
</dbReference>
<evidence type="ECO:0000256" key="8">
    <source>
        <dbReference type="SAM" id="MobiDB-lite"/>
    </source>
</evidence>
<dbReference type="Proteomes" id="UP000091857">
    <property type="component" value="Chromosome 4"/>
</dbReference>
<protein>
    <recommendedName>
        <fullName evidence="10">PGG domain-containing protein</fullName>
    </recommendedName>
</protein>
<keyword evidence="12" id="KW-1185">Reference proteome</keyword>
<evidence type="ECO:0000256" key="6">
    <source>
        <dbReference type="ARBA" id="ARBA00023136"/>
    </source>
</evidence>
<dbReference type="Pfam" id="PF12796">
    <property type="entry name" value="Ank_2"/>
    <property type="match status" value="3"/>
</dbReference>
<feature type="transmembrane region" description="Helical" evidence="9">
    <location>
        <begin position="497"/>
        <end position="517"/>
    </location>
</feature>
<feature type="domain" description="PGG" evidence="10">
    <location>
        <begin position="406"/>
        <end position="515"/>
    </location>
</feature>
<dbReference type="Gramene" id="Manes.04G132001.5.v8.1">
    <property type="protein sequence ID" value="Manes.04G132001.5.v8.1.CDS"/>
    <property type="gene ID" value="Manes.04G132001.v8.1"/>
</dbReference>
<dbReference type="OrthoDB" id="20872at2759"/>
<evidence type="ECO:0000256" key="7">
    <source>
        <dbReference type="PROSITE-ProRule" id="PRU00023"/>
    </source>
</evidence>
<keyword evidence="3" id="KW-0677">Repeat</keyword>
<evidence type="ECO:0000256" key="5">
    <source>
        <dbReference type="ARBA" id="ARBA00023043"/>
    </source>
</evidence>
<dbReference type="Gramene" id="Manes.04G132001.3.v8.1">
    <property type="protein sequence ID" value="Manes.04G132001.3.v8.1.CDS"/>
    <property type="gene ID" value="Manes.04G132001.v8.1"/>
</dbReference>
<dbReference type="PANTHER" id="PTHR24186:SF38">
    <property type="entry name" value="ANKYRIN REPEAT FAMILY PROTEIN"/>
    <property type="match status" value="1"/>
</dbReference>
<keyword evidence="4 9" id="KW-1133">Transmembrane helix</keyword>
<evidence type="ECO:0000256" key="4">
    <source>
        <dbReference type="ARBA" id="ARBA00022989"/>
    </source>
</evidence>
<name>A0A2C9W2A3_MANES</name>
<comment type="caution">
    <text evidence="11">The sequence shown here is derived from an EMBL/GenBank/DDBJ whole genome shotgun (WGS) entry which is preliminary data.</text>
</comment>
<dbReference type="PROSITE" id="PS50088">
    <property type="entry name" value="ANK_REPEAT"/>
    <property type="match status" value="1"/>
</dbReference>
<dbReference type="SMART" id="SM00248">
    <property type="entry name" value="ANK"/>
    <property type="match status" value="8"/>
</dbReference>
<proteinExistence type="predicted"/>
<feature type="transmembrane region" description="Helical" evidence="9">
    <location>
        <begin position="453"/>
        <end position="477"/>
    </location>
</feature>
<feature type="region of interest" description="Disordered" evidence="8">
    <location>
        <begin position="372"/>
        <end position="396"/>
    </location>
</feature>
<sequence length="588" mass="64744">MDPRLSHAVQNNDEVAFETLVKEDKRMLQQRSARSSNTALHRASRIGHIEIARAIVELCPDLVSAENALGDTPLHEACRGGNADVVMLLLETIPGVATILNSMKESPFSIACSRGKLDVVKLLLNESWLMDIEEARFPSNALHESVSRKNPSIVKAILEARPNFAWKRDKEGCLPLHRACENSDLEITRTILDYAPKSCFLLNDKGYAPLHLAAMIGEASMLHEFISRVPESCNLFTKEGDSVFHLAVKSGNFAAFISMENIFKNSFHLRLPDNHGNTVLHIAVSTACYDIAEYLINEQILELNAANHSGLTALDILEQAGDSDARKRVLTALLIEAGGKRSNQLLIGFASASIREGTGDNNNHQVDHSLPIAQKNKMKKSNNAQKPMPQKLDRETSSHLKHMQIEALQNARNTIIVVAVLIATVSYSAGISPPGGVYQDGPLKGKSMASKTAAFKVFEISNTIALCTSLSVVFILVRIIPFRRKPLMRMLKMADRVMWVAVSFVVTSYLAGTWVIMPHSQGTEWLISVLVIALSGGTLGITLTVIGVILANQWQRKNQWRKSRSMNKDLGSAASAIEPNYRPGFHSF</sequence>
<organism evidence="11 12">
    <name type="scientific">Manihot esculenta</name>
    <name type="common">Cassava</name>
    <name type="synonym">Jatropha manihot</name>
    <dbReference type="NCBI Taxonomy" id="3983"/>
    <lineage>
        <taxon>Eukaryota</taxon>
        <taxon>Viridiplantae</taxon>
        <taxon>Streptophyta</taxon>
        <taxon>Embryophyta</taxon>
        <taxon>Tracheophyta</taxon>
        <taxon>Spermatophyta</taxon>
        <taxon>Magnoliopsida</taxon>
        <taxon>eudicotyledons</taxon>
        <taxon>Gunneridae</taxon>
        <taxon>Pentapetalae</taxon>
        <taxon>rosids</taxon>
        <taxon>fabids</taxon>
        <taxon>Malpighiales</taxon>
        <taxon>Euphorbiaceae</taxon>
        <taxon>Crotonoideae</taxon>
        <taxon>Manihoteae</taxon>
        <taxon>Manihot</taxon>
    </lineage>
</organism>
<feature type="repeat" description="ANK" evidence="7">
    <location>
        <begin position="69"/>
        <end position="91"/>
    </location>
</feature>
<evidence type="ECO:0000256" key="3">
    <source>
        <dbReference type="ARBA" id="ARBA00022737"/>
    </source>
</evidence>
<dbReference type="SUPFAM" id="SSF48403">
    <property type="entry name" value="Ankyrin repeat"/>
    <property type="match status" value="2"/>
</dbReference>
<gene>
    <name evidence="11" type="ORF">MANES_04G132001v8</name>
</gene>
<dbReference type="EMBL" id="CM004390">
    <property type="protein sequence ID" value="OAY53052.1"/>
    <property type="molecule type" value="Genomic_DNA"/>
</dbReference>
<feature type="transmembrane region" description="Helical" evidence="9">
    <location>
        <begin position="413"/>
        <end position="433"/>
    </location>
</feature>